<accession>A0A1G2KVS5</accession>
<reference evidence="3 4" key="1">
    <citation type="journal article" date="2016" name="Nat. Commun.">
        <title>Thousands of microbial genomes shed light on interconnected biogeochemical processes in an aquifer system.</title>
        <authorList>
            <person name="Anantharaman K."/>
            <person name="Brown C.T."/>
            <person name="Hug L.A."/>
            <person name="Sharon I."/>
            <person name="Castelle C.J."/>
            <person name="Probst A.J."/>
            <person name="Thomas B.C."/>
            <person name="Singh A."/>
            <person name="Wilkins M.J."/>
            <person name="Karaoz U."/>
            <person name="Brodie E.L."/>
            <person name="Williams K.H."/>
            <person name="Hubbard S.S."/>
            <person name="Banfield J.F."/>
        </authorList>
    </citation>
    <scope>NUCLEOTIDE SEQUENCE [LARGE SCALE GENOMIC DNA]</scope>
</reference>
<evidence type="ECO:0000313" key="4">
    <source>
        <dbReference type="Proteomes" id="UP000178510"/>
    </source>
</evidence>
<gene>
    <name evidence="3" type="ORF">A3J58_02570</name>
</gene>
<evidence type="ECO:0008006" key="5">
    <source>
        <dbReference type="Google" id="ProtNLM"/>
    </source>
</evidence>
<dbReference type="Proteomes" id="UP000178510">
    <property type="component" value="Unassembled WGS sequence"/>
</dbReference>
<organism evidence="3 4">
    <name type="scientific">Candidatus Sungbacteria bacterium RIFCSPHIGHO2_02_FULL_52_23</name>
    <dbReference type="NCBI Taxonomy" id="1802274"/>
    <lineage>
        <taxon>Bacteria</taxon>
        <taxon>Candidatus Sungiibacteriota</taxon>
    </lineage>
</organism>
<dbReference type="AlphaFoldDB" id="A0A1G2KVS5"/>
<evidence type="ECO:0000256" key="1">
    <source>
        <dbReference type="ARBA" id="ARBA00022676"/>
    </source>
</evidence>
<name>A0A1G2KVS5_9BACT</name>
<keyword evidence="1" id="KW-0328">Glycosyltransferase</keyword>
<dbReference type="EMBL" id="MHQM01000039">
    <property type="protein sequence ID" value="OHA02722.1"/>
    <property type="molecule type" value="Genomic_DNA"/>
</dbReference>
<dbReference type="Pfam" id="PF13692">
    <property type="entry name" value="Glyco_trans_1_4"/>
    <property type="match status" value="1"/>
</dbReference>
<proteinExistence type="predicted"/>
<protein>
    <recommendedName>
        <fullName evidence="5">Glycosyltransferase subfamily 4-like N-terminal domain-containing protein</fullName>
    </recommendedName>
</protein>
<keyword evidence="2" id="KW-0808">Transferase</keyword>
<evidence type="ECO:0000313" key="3">
    <source>
        <dbReference type="EMBL" id="OHA02722.1"/>
    </source>
</evidence>
<dbReference type="PANTHER" id="PTHR12526">
    <property type="entry name" value="GLYCOSYLTRANSFERASE"/>
    <property type="match status" value="1"/>
</dbReference>
<dbReference type="PANTHER" id="PTHR12526:SF510">
    <property type="entry name" value="D-INOSITOL 3-PHOSPHATE GLYCOSYLTRANSFERASE"/>
    <property type="match status" value="1"/>
</dbReference>
<dbReference type="SUPFAM" id="SSF53756">
    <property type="entry name" value="UDP-Glycosyltransferase/glycogen phosphorylase"/>
    <property type="match status" value="1"/>
</dbReference>
<dbReference type="STRING" id="1802274.A3J58_02570"/>
<sequence length="367" mass="41694">MRLLVITQFSALGGSSRIQVIQFFPFLKKAGIEYRHGTVYSDRFYRMQNGIVRVSRGRKTANFLAGMLAGFIKKAYWVCAVARYDAVLIQREVFPPSWYWIMRHLNPRIIYEIEDTIFEINPFWHRGSIHNMALRYQARGCRTMMRHAAHVIAENEYLAREARKHNRNVSLLTAPIDTDRFTPGDKNRARDPSVIIGWIGSPGTSYLLKNLEPMFVALGGRYPQMTVKAVGTAPDFTMAGFHFTSKNWTQEEELADLQSFDIGIMPLDDMPFNRGRLGYKMIQYMAVGLPVVAADVGLNRTVIRDGGNGFLAATDEDWIQKLGLLIGDASLRTKMGEAGRRMARDQFSLLKQAQHLVGVIRLCIPNL</sequence>
<dbReference type="CDD" id="cd03801">
    <property type="entry name" value="GT4_PimA-like"/>
    <property type="match status" value="1"/>
</dbReference>
<dbReference type="Gene3D" id="3.40.50.2000">
    <property type="entry name" value="Glycogen Phosphorylase B"/>
    <property type="match status" value="2"/>
</dbReference>
<comment type="caution">
    <text evidence="3">The sequence shown here is derived from an EMBL/GenBank/DDBJ whole genome shotgun (WGS) entry which is preliminary data.</text>
</comment>
<evidence type="ECO:0000256" key="2">
    <source>
        <dbReference type="ARBA" id="ARBA00022679"/>
    </source>
</evidence>
<dbReference type="GO" id="GO:0016757">
    <property type="term" value="F:glycosyltransferase activity"/>
    <property type="evidence" value="ECO:0007669"/>
    <property type="project" value="UniProtKB-KW"/>
</dbReference>